<dbReference type="InterPro" id="IPR008482">
    <property type="entry name" value="DUF763"/>
</dbReference>
<comment type="caution">
    <text evidence="2">The sequence shown here is derived from an EMBL/GenBank/DDBJ whole genome shotgun (WGS) entry which is preliminary data.</text>
</comment>
<keyword evidence="3" id="KW-1185">Reference proteome</keyword>
<proteinExistence type="predicted"/>
<dbReference type="RefSeq" id="WP_267531938.1">
    <property type="nucleotide sequence ID" value="NZ_JAPNKA010000001.1"/>
</dbReference>
<evidence type="ECO:0000313" key="2">
    <source>
        <dbReference type="EMBL" id="MCY1072915.1"/>
    </source>
</evidence>
<evidence type="ECO:0000256" key="1">
    <source>
        <dbReference type="SAM" id="MobiDB-lite"/>
    </source>
</evidence>
<name>A0ABT3ZU39_9BACT</name>
<protein>
    <submittedName>
        <fullName evidence="2">DUF763 domain-containing protein</fullName>
    </submittedName>
</protein>
<dbReference type="PANTHER" id="PTHR38597">
    <property type="entry name" value="BLL3834 PROTEIN"/>
    <property type="match status" value="1"/>
</dbReference>
<sequence>MDRTGSADLPLHSGRVPDWLAERMARMSRVVVEALVLHYGRHEVLRRLAHPFWFQSLGAVMGMDWHSSGVTTTVLGALKRGLTPGGRQLGLYVVGGKGMQARRTPDELRIIGDRVGIDADALIRVSRLAAKVDSAAVQDGFELYAHSLILSDDNAWAVVQQGMNADARQARRYHWLSEGLGSFVESPHAAIEGPNQGVILNLTDRRASRARAAQVELVSQGPDVVLGALRKLRPRLEPAPVPFTPLLPHLQMPVHEEVTRDDVLLRRLHGTLAAAAEQGPRDFAELLLTPGVGARTVAALASVAEVIHGSPSRFTDPARFAFAQGGKDRHPFPVRLDVYDETLRVLRSAVDAAKLGNAERLQAIRELDRQARRLEALVAKTSTGASFEELVQEGWKDVPELLPTDAPPRRPSGRPGWRRQRVERSQLELPGLDDETPGGSSSPSR</sequence>
<accession>A0ABT3ZU39</accession>
<evidence type="ECO:0000313" key="3">
    <source>
        <dbReference type="Proteomes" id="UP001207654"/>
    </source>
</evidence>
<reference evidence="2 3" key="1">
    <citation type="submission" date="2022-11" db="EMBL/GenBank/DDBJ databases">
        <title>Minimal conservation of predation-associated metabolite biosynthetic gene clusters underscores biosynthetic potential of Myxococcota including descriptions for ten novel species: Archangium lansinium sp. nov., Myxococcus landrumus sp. nov., Nannocystis bai.</title>
        <authorList>
            <person name="Ahearne A."/>
            <person name="Stevens C."/>
            <person name="Phillips K."/>
        </authorList>
    </citation>
    <scope>NUCLEOTIDE SEQUENCE [LARGE SCALE GENOMIC DNA]</scope>
    <source>
        <strain evidence="2 3">MIWBW</strain>
    </source>
</reference>
<gene>
    <name evidence="2" type="ORF">OV287_00335</name>
</gene>
<organism evidence="2 3">
    <name type="scientific">Archangium lansingense</name>
    <dbReference type="NCBI Taxonomy" id="2995310"/>
    <lineage>
        <taxon>Bacteria</taxon>
        <taxon>Pseudomonadati</taxon>
        <taxon>Myxococcota</taxon>
        <taxon>Myxococcia</taxon>
        <taxon>Myxococcales</taxon>
        <taxon>Cystobacterineae</taxon>
        <taxon>Archangiaceae</taxon>
        <taxon>Archangium</taxon>
    </lineage>
</organism>
<dbReference type="Pfam" id="PF05559">
    <property type="entry name" value="DUF763"/>
    <property type="match status" value="1"/>
</dbReference>
<dbReference type="PANTHER" id="PTHR38597:SF1">
    <property type="entry name" value="BLL3834 PROTEIN"/>
    <property type="match status" value="1"/>
</dbReference>
<feature type="region of interest" description="Disordered" evidence="1">
    <location>
        <begin position="398"/>
        <end position="445"/>
    </location>
</feature>
<dbReference type="Proteomes" id="UP001207654">
    <property type="component" value="Unassembled WGS sequence"/>
</dbReference>
<dbReference type="EMBL" id="JAPNKA010000001">
    <property type="protein sequence ID" value="MCY1072915.1"/>
    <property type="molecule type" value="Genomic_DNA"/>
</dbReference>